<organism evidence="3 4">
    <name type="scientific">Cherax quadricarinatus</name>
    <name type="common">Australian red claw crayfish</name>
    <dbReference type="NCBI Taxonomy" id="27406"/>
    <lineage>
        <taxon>Eukaryota</taxon>
        <taxon>Metazoa</taxon>
        <taxon>Ecdysozoa</taxon>
        <taxon>Arthropoda</taxon>
        <taxon>Crustacea</taxon>
        <taxon>Multicrustacea</taxon>
        <taxon>Malacostraca</taxon>
        <taxon>Eumalacostraca</taxon>
        <taxon>Eucarida</taxon>
        <taxon>Decapoda</taxon>
        <taxon>Pleocyemata</taxon>
        <taxon>Astacidea</taxon>
        <taxon>Parastacoidea</taxon>
        <taxon>Parastacidae</taxon>
        <taxon>Cherax</taxon>
    </lineage>
</organism>
<feature type="compositionally biased region" description="Polar residues" evidence="1">
    <location>
        <begin position="156"/>
        <end position="168"/>
    </location>
</feature>
<keyword evidence="4" id="KW-1185">Reference proteome</keyword>
<comment type="caution">
    <text evidence="3">The sequence shown here is derived from an EMBL/GenBank/DDBJ whole genome shotgun (WGS) entry which is preliminary data.</text>
</comment>
<accession>A0AAW0WEM8</accession>
<name>A0AAW0WEM8_CHEQU</name>
<feature type="region of interest" description="Disordered" evidence="1">
    <location>
        <begin position="142"/>
        <end position="168"/>
    </location>
</feature>
<dbReference type="AlphaFoldDB" id="A0AAW0WEM8"/>
<evidence type="ECO:0000256" key="2">
    <source>
        <dbReference type="SAM" id="Phobius"/>
    </source>
</evidence>
<keyword evidence="2" id="KW-1133">Transmembrane helix</keyword>
<evidence type="ECO:0000313" key="4">
    <source>
        <dbReference type="Proteomes" id="UP001445076"/>
    </source>
</evidence>
<protein>
    <submittedName>
        <fullName evidence="3">Uncharacterized protein</fullName>
    </submittedName>
</protein>
<proteinExistence type="predicted"/>
<keyword evidence="2" id="KW-0472">Membrane</keyword>
<dbReference type="Proteomes" id="UP001445076">
    <property type="component" value="Unassembled WGS sequence"/>
</dbReference>
<dbReference type="EMBL" id="JARKIK010000080">
    <property type="protein sequence ID" value="KAK8726158.1"/>
    <property type="molecule type" value="Genomic_DNA"/>
</dbReference>
<evidence type="ECO:0000313" key="3">
    <source>
        <dbReference type="EMBL" id="KAK8726158.1"/>
    </source>
</evidence>
<feature type="transmembrane region" description="Helical" evidence="2">
    <location>
        <begin position="6"/>
        <end position="28"/>
    </location>
</feature>
<sequence>MEFLLFGLFGVVFVSYTVFVICALLWYVHQREVDNVLGRLSCTAPLATSSLKPEEDMSEVAKPADSVTVSTKESSPSAEESSPSAEESSPLAMKSFPLTKEASSVHTEDTFASSSSDKNVMAMFPVAIDFFDDDGYVEQFPSSDIKADLPAENTFPIPSSNTADLPPS</sequence>
<feature type="compositionally biased region" description="Low complexity" evidence="1">
    <location>
        <begin position="73"/>
        <end position="90"/>
    </location>
</feature>
<evidence type="ECO:0000256" key="1">
    <source>
        <dbReference type="SAM" id="MobiDB-lite"/>
    </source>
</evidence>
<reference evidence="3 4" key="1">
    <citation type="journal article" date="2024" name="BMC Genomics">
        <title>Genome assembly of redclaw crayfish (Cherax quadricarinatus) provides insights into its immune adaptation and hypoxia tolerance.</title>
        <authorList>
            <person name="Liu Z."/>
            <person name="Zheng J."/>
            <person name="Li H."/>
            <person name="Fang K."/>
            <person name="Wang S."/>
            <person name="He J."/>
            <person name="Zhou D."/>
            <person name="Weng S."/>
            <person name="Chi M."/>
            <person name="Gu Z."/>
            <person name="He J."/>
            <person name="Li F."/>
            <person name="Wang M."/>
        </authorList>
    </citation>
    <scope>NUCLEOTIDE SEQUENCE [LARGE SCALE GENOMIC DNA]</scope>
    <source>
        <strain evidence="3">ZL_2023a</strain>
    </source>
</reference>
<keyword evidence="2" id="KW-0812">Transmembrane</keyword>
<feature type="region of interest" description="Disordered" evidence="1">
    <location>
        <begin position="52"/>
        <end position="93"/>
    </location>
</feature>
<gene>
    <name evidence="3" type="ORF">OTU49_010399</name>
</gene>